<dbReference type="InterPro" id="IPR004875">
    <property type="entry name" value="DDE_SF_endonuclease_dom"/>
</dbReference>
<evidence type="ECO:0000256" key="3">
    <source>
        <dbReference type="ARBA" id="ARBA00023242"/>
    </source>
</evidence>
<dbReference type="Proteomes" id="UP000030758">
    <property type="component" value="Unassembled WGS sequence"/>
</dbReference>
<dbReference type="EMBL" id="KL367519">
    <property type="protein sequence ID" value="KFD66962.1"/>
    <property type="molecule type" value="Genomic_DNA"/>
</dbReference>
<dbReference type="SMART" id="SM00674">
    <property type="entry name" value="CENPB"/>
    <property type="match status" value="1"/>
</dbReference>
<evidence type="ECO:0000256" key="2">
    <source>
        <dbReference type="ARBA" id="ARBA00023125"/>
    </source>
</evidence>
<proteinExistence type="predicted"/>
<dbReference type="Pfam" id="PF04218">
    <property type="entry name" value="CENP-B_N"/>
    <property type="match status" value="1"/>
</dbReference>
<accession>A0A085NBW6</accession>
<evidence type="ECO:0000259" key="4">
    <source>
        <dbReference type="PROSITE" id="PS51253"/>
    </source>
</evidence>
<dbReference type="PANTHER" id="PTHR19303:SF16">
    <property type="entry name" value="JERKY PROTEIN HOMOLOG-LIKE"/>
    <property type="match status" value="1"/>
</dbReference>
<dbReference type="GO" id="GO:0005634">
    <property type="term" value="C:nucleus"/>
    <property type="evidence" value="ECO:0007669"/>
    <property type="project" value="UniProtKB-SubCell"/>
</dbReference>
<keyword evidence="3" id="KW-0539">Nucleus</keyword>
<dbReference type="InterPro" id="IPR006600">
    <property type="entry name" value="HTH_CenpB_DNA-bd_dom"/>
</dbReference>
<dbReference type="AlphaFoldDB" id="A0A085NBW6"/>
<evidence type="ECO:0000313" key="5">
    <source>
        <dbReference type="EMBL" id="KFD66962.1"/>
    </source>
</evidence>
<evidence type="ECO:0000256" key="1">
    <source>
        <dbReference type="ARBA" id="ARBA00004123"/>
    </source>
</evidence>
<dbReference type="InterPro" id="IPR007889">
    <property type="entry name" value="HTH_Psq"/>
</dbReference>
<organism evidence="5">
    <name type="scientific">Trichuris suis</name>
    <name type="common">pig whipworm</name>
    <dbReference type="NCBI Taxonomy" id="68888"/>
    <lineage>
        <taxon>Eukaryota</taxon>
        <taxon>Metazoa</taxon>
        <taxon>Ecdysozoa</taxon>
        <taxon>Nematoda</taxon>
        <taxon>Enoplea</taxon>
        <taxon>Dorylaimia</taxon>
        <taxon>Trichinellida</taxon>
        <taxon>Trichuridae</taxon>
        <taxon>Trichuris</taxon>
    </lineage>
</organism>
<dbReference type="Pfam" id="PF03221">
    <property type="entry name" value="HTH_Tnp_Tc5"/>
    <property type="match status" value="1"/>
</dbReference>
<feature type="domain" description="HTH CENPB-type" evidence="4">
    <location>
        <begin position="65"/>
        <end position="137"/>
    </location>
</feature>
<protein>
    <recommendedName>
        <fullName evidence="4">HTH CENPB-type domain-containing protein</fullName>
    </recommendedName>
</protein>
<dbReference type="Gene3D" id="1.10.10.60">
    <property type="entry name" value="Homeodomain-like"/>
    <property type="match status" value="2"/>
</dbReference>
<dbReference type="GO" id="GO:0003677">
    <property type="term" value="F:DNA binding"/>
    <property type="evidence" value="ECO:0007669"/>
    <property type="project" value="UniProtKB-KW"/>
</dbReference>
<dbReference type="InterPro" id="IPR050863">
    <property type="entry name" value="CenT-Element_Derived"/>
</dbReference>
<sequence length="416" mass="47186">MKRKRVVLTLKDKREIIEALRKGVPGRSLTEKYGVRASTICDIKKKSENILEFCKDLTDAEGNPLRKVMKKAQNEEVDQAVYVWFMQKRAMGQPISGPLLCQKALHFNARLGGNSSFRASTGWLHKFKKRHGMREIEIHGEMSADESSASTFKDELKRYLDQEGYDEEFIYNADETGLQWKALPKRSLASRAEDATTGCKPSKERVTVLICANSSGTHRIPLLLIGKSKKPKCFKHAKSLPDCCYMIADSWSSIKQFTLRNSWNNIFDHRQLNATPGLSDAGEEMEELLEALKAVSLSGECENADVEMWLACDSDDPGYQILDDDEIVESILNVEDEMEQDLDEGAEAQTTYPSHDTASRCLEIALEWFECQEECDPAKLLCLKNIRDLAAKKRTTTLRQTSITDFFKQKQCPMES</sequence>
<name>A0A085NBW6_9BILA</name>
<keyword evidence="2" id="KW-0238">DNA-binding</keyword>
<dbReference type="PANTHER" id="PTHR19303">
    <property type="entry name" value="TRANSPOSON"/>
    <property type="match status" value="1"/>
</dbReference>
<dbReference type="PROSITE" id="PS51253">
    <property type="entry name" value="HTH_CENPB"/>
    <property type="match status" value="1"/>
</dbReference>
<dbReference type="Pfam" id="PF03184">
    <property type="entry name" value="DDE_1"/>
    <property type="match status" value="1"/>
</dbReference>
<gene>
    <name evidence="5" type="ORF">M514_20828</name>
</gene>
<reference evidence="5" key="1">
    <citation type="journal article" date="2014" name="Nat. Genet.">
        <title>Genome and transcriptome of the porcine whipworm Trichuris suis.</title>
        <authorList>
            <person name="Jex A.R."/>
            <person name="Nejsum P."/>
            <person name="Schwarz E.M."/>
            <person name="Hu L."/>
            <person name="Young N.D."/>
            <person name="Hall R.S."/>
            <person name="Korhonen P.K."/>
            <person name="Liao S."/>
            <person name="Thamsborg S."/>
            <person name="Xia J."/>
            <person name="Xu P."/>
            <person name="Wang S."/>
            <person name="Scheerlinck J.P."/>
            <person name="Hofmann A."/>
            <person name="Sternberg P.W."/>
            <person name="Wang J."/>
            <person name="Gasser R.B."/>
        </authorList>
    </citation>
    <scope>NUCLEOTIDE SEQUENCE [LARGE SCALE GENOMIC DNA]</scope>
    <source>
        <strain evidence="5">DCEP-RM93F</strain>
    </source>
</reference>
<dbReference type="SUPFAM" id="SSF46689">
    <property type="entry name" value="Homeodomain-like"/>
    <property type="match status" value="2"/>
</dbReference>
<comment type="subcellular location">
    <subcellularLocation>
        <location evidence="1">Nucleus</location>
    </subcellularLocation>
</comment>
<dbReference type="InterPro" id="IPR009057">
    <property type="entry name" value="Homeodomain-like_sf"/>
</dbReference>